<evidence type="ECO:0000256" key="2">
    <source>
        <dbReference type="ARBA" id="ARBA00022525"/>
    </source>
</evidence>
<reference evidence="8 9" key="1">
    <citation type="journal article" date="2007" name="Nature">
        <title>Genome of the marsupial Monodelphis domestica reveals innovation in non-coding sequences.</title>
        <authorList>
            <person name="Mikkelsen T.S."/>
            <person name="Wakefield M.J."/>
            <person name="Aken B."/>
            <person name="Amemiya C.T."/>
            <person name="Chang J.L."/>
            <person name="Duke S."/>
            <person name="Garber M."/>
            <person name="Gentles A.J."/>
            <person name="Goodstadt L."/>
            <person name="Heger A."/>
            <person name="Jurka J."/>
            <person name="Kamal M."/>
            <person name="Mauceli E."/>
            <person name="Searle S.M."/>
            <person name="Sharpe T."/>
            <person name="Baker M.L."/>
            <person name="Batzer M.A."/>
            <person name="Benos P.V."/>
            <person name="Belov K."/>
            <person name="Clamp M."/>
            <person name="Cook A."/>
            <person name="Cuff J."/>
            <person name="Das R."/>
            <person name="Davidow L."/>
            <person name="Deakin J.E."/>
            <person name="Fazzari M.J."/>
            <person name="Glass J.L."/>
            <person name="Grabherr M."/>
            <person name="Greally J.M."/>
            <person name="Gu W."/>
            <person name="Hore T.A."/>
            <person name="Huttley G.A."/>
            <person name="Kleber M."/>
            <person name="Jirtle R.L."/>
            <person name="Koina E."/>
            <person name="Lee J.T."/>
            <person name="Mahony S."/>
            <person name="Marra M.A."/>
            <person name="Miller R.D."/>
            <person name="Nicholls R.D."/>
            <person name="Oda M."/>
            <person name="Papenfuss A.T."/>
            <person name="Parra Z.E."/>
            <person name="Pollock D.D."/>
            <person name="Ray D.A."/>
            <person name="Schein J.E."/>
            <person name="Speed T.P."/>
            <person name="Thompson K."/>
            <person name="VandeBerg J.L."/>
            <person name="Wade C.M."/>
            <person name="Walker J.A."/>
            <person name="Waters P.D."/>
            <person name="Webber C."/>
            <person name="Weidman J.R."/>
            <person name="Xie X."/>
            <person name="Zody M.C."/>
            <person name="Baldwin J."/>
            <person name="Abdouelleil A."/>
            <person name="Abdulkadir J."/>
            <person name="Abebe A."/>
            <person name="Abera B."/>
            <person name="Abreu J."/>
            <person name="Acer S.C."/>
            <person name="Aftuck L."/>
            <person name="Alexander A."/>
            <person name="An P."/>
            <person name="Anderson E."/>
            <person name="Anderson S."/>
            <person name="Arachi H."/>
            <person name="Azer M."/>
            <person name="Bachantsang P."/>
            <person name="Barry A."/>
            <person name="Bayul T."/>
            <person name="Berlin A."/>
            <person name="Bessette D."/>
            <person name="Bloom T."/>
            <person name="Bloom T."/>
            <person name="Boguslavskiy L."/>
            <person name="Bonnet C."/>
            <person name="Boukhgalter B."/>
            <person name="Bourzgui I."/>
            <person name="Brown A."/>
            <person name="Cahill P."/>
            <person name="Channer S."/>
            <person name="Cheshatsang Y."/>
            <person name="Chuda L."/>
            <person name="Citroen M."/>
            <person name="Collymore A."/>
            <person name="Cooke P."/>
            <person name="Costello M."/>
            <person name="D'Aco K."/>
            <person name="Daza R."/>
            <person name="De Haan G."/>
            <person name="DeGray S."/>
            <person name="DeMaso C."/>
            <person name="Dhargay N."/>
            <person name="Dooley K."/>
            <person name="Dooley E."/>
            <person name="Doricent M."/>
            <person name="Dorje P."/>
            <person name="Dorjee K."/>
            <person name="Dupes A."/>
            <person name="Elong R."/>
            <person name="Falk J."/>
            <person name="Farina A."/>
            <person name="Faro S."/>
            <person name="Ferguson D."/>
            <person name="Fisher S."/>
            <person name="Foley C.D."/>
            <person name="Franke A."/>
            <person name="Friedrich D."/>
            <person name="Gadbois L."/>
            <person name="Gearin G."/>
            <person name="Gearin C.R."/>
            <person name="Giannoukos G."/>
            <person name="Goode T."/>
            <person name="Graham J."/>
            <person name="Grandbois E."/>
            <person name="Grewal S."/>
            <person name="Gyaltsen K."/>
            <person name="Hafez N."/>
            <person name="Hagos B."/>
            <person name="Hall J."/>
            <person name="Henson C."/>
            <person name="Hollinger A."/>
            <person name="Honan T."/>
            <person name="Huard M.D."/>
            <person name="Hughes L."/>
            <person name="Hurhula B."/>
            <person name="Husby M.E."/>
            <person name="Kamat A."/>
            <person name="Kanga B."/>
            <person name="Kashin S."/>
            <person name="Khazanovich D."/>
            <person name="Kisner P."/>
            <person name="Lance K."/>
            <person name="Lara M."/>
            <person name="Lee W."/>
            <person name="Lennon N."/>
            <person name="Letendre F."/>
            <person name="LeVine R."/>
            <person name="Lipovsky A."/>
            <person name="Liu X."/>
            <person name="Liu J."/>
            <person name="Liu S."/>
            <person name="Lokyitsang T."/>
            <person name="Lokyitsang Y."/>
            <person name="Lubonja R."/>
            <person name="Lui A."/>
            <person name="MacDonald P."/>
            <person name="Magnisalis V."/>
            <person name="Maru K."/>
            <person name="Matthews C."/>
            <person name="McCusker W."/>
            <person name="McDonough S."/>
            <person name="Mehta T."/>
            <person name="Meldrim J."/>
            <person name="Meneus L."/>
            <person name="Mihai O."/>
            <person name="Mihalev A."/>
            <person name="Mihova T."/>
            <person name="Mittelman R."/>
            <person name="Mlenga V."/>
            <person name="Montmayeur A."/>
            <person name="Mulrain L."/>
            <person name="Navidi A."/>
            <person name="Naylor J."/>
            <person name="Negash T."/>
            <person name="Nguyen T."/>
            <person name="Nguyen N."/>
            <person name="Nicol R."/>
            <person name="Norbu C."/>
            <person name="Norbu N."/>
            <person name="Novod N."/>
            <person name="O'Neill B."/>
            <person name="Osman S."/>
            <person name="Markiewicz E."/>
            <person name="Oyono O.L."/>
            <person name="Patti C."/>
            <person name="Phunkhang P."/>
            <person name="Pierre F."/>
            <person name="Priest M."/>
            <person name="Raghuraman S."/>
            <person name="Rege F."/>
            <person name="Reyes R."/>
            <person name="Rise C."/>
            <person name="Rogov P."/>
            <person name="Ross K."/>
            <person name="Ryan E."/>
            <person name="Settipalli S."/>
            <person name="Shea T."/>
            <person name="Sherpa N."/>
            <person name="Shi L."/>
            <person name="Shih D."/>
            <person name="Sparrow T."/>
            <person name="Spaulding J."/>
            <person name="Stalker J."/>
            <person name="Stange-Thomann N."/>
            <person name="Stavropoulos S."/>
            <person name="Stone C."/>
            <person name="Strader C."/>
            <person name="Tesfaye S."/>
            <person name="Thomson T."/>
            <person name="Thoulutsang Y."/>
            <person name="Thoulutsang D."/>
            <person name="Topham K."/>
            <person name="Topping I."/>
            <person name="Tsamla T."/>
            <person name="Vassiliev H."/>
            <person name="Vo A."/>
            <person name="Wangchuk T."/>
            <person name="Wangdi T."/>
            <person name="Weiand M."/>
            <person name="Wilkinson J."/>
            <person name="Wilson A."/>
            <person name="Yadav S."/>
            <person name="Young G."/>
            <person name="Yu Q."/>
            <person name="Zembek L."/>
            <person name="Zhong D."/>
            <person name="Zimmer A."/>
            <person name="Zwirko Z."/>
            <person name="Jaffe D.B."/>
            <person name="Alvarez P."/>
            <person name="Brockman W."/>
            <person name="Butler J."/>
            <person name="Chin C."/>
            <person name="Gnerre S."/>
            <person name="MacCallum I."/>
            <person name="Graves J.A."/>
            <person name="Ponting C.P."/>
            <person name="Breen M."/>
            <person name="Samollow P.B."/>
            <person name="Lander E.S."/>
            <person name="Lindblad-Toh K."/>
        </authorList>
    </citation>
    <scope>NUCLEOTIDE SEQUENCE [LARGE SCALE GENOMIC DNA]</scope>
</reference>
<dbReference type="GeneTree" id="ENSGT00390000013043"/>
<name>F7AFF2_MONDO</name>
<dbReference type="InParanoid" id="F7AFF2"/>
<evidence type="ECO:0000256" key="3">
    <source>
        <dbReference type="ARBA" id="ARBA00022729"/>
    </source>
</evidence>
<dbReference type="PANTHER" id="PTHR35451:SF1">
    <property type="entry name" value="NEUROPEPTIDE-LIKE PROTEIN C4ORF48"/>
    <property type="match status" value="1"/>
</dbReference>
<accession>F7AFF2</accession>
<evidence type="ECO:0000256" key="1">
    <source>
        <dbReference type="ARBA" id="ARBA00004613"/>
    </source>
</evidence>
<keyword evidence="9" id="KW-1185">Reference proteome</keyword>
<evidence type="ECO:0000313" key="9">
    <source>
        <dbReference type="Proteomes" id="UP000002280"/>
    </source>
</evidence>
<organism evidence="8 9">
    <name type="scientific">Monodelphis domestica</name>
    <name type="common">Gray short-tailed opossum</name>
    <dbReference type="NCBI Taxonomy" id="13616"/>
    <lineage>
        <taxon>Eukaryota</taxon>
        <taxon>Metazoa</taxon>
        <taxon>Chordata</taxon>
        <taxon>Craniata</taxon>
        <taxon>Vertebrata</taxon>
        <taxon>Euteleostomi</taxon>
        <taxon>Mammalia</taxon>
        <taxon>Metatheria</taxon>
        <taxon>Didelphimorphia</taxon>
        <taxon>Didelphidae</taxon>
        <taxon>Monodelphis</taxon>
    </lineage>
</organism>
<protein>
    <recommendedName>
        <fullName evidence="5">NELL2-interacting cell ontogeny regulator 1</fullName>
    </recommendedName>
</protein>
<dbReference type="Proteomes" id="UP000002280">
    <property type="component" value="Chromosome 5"/>
</dbReference>
<evidence type="ECO:0000256" key="4">
    <source>
        <dbReference type="ARBA" id="ARBA00022884"/>
    </source>
</evidence>
<dbReference type="Pfam" id="PF15161">
    <property type="entry name" value="Neuropep_like"/>
    <property type="match status" value="1"/>
</dbReference>
<evidence type="ECO:0000256" key="6">
    <source>
        <dbReference type="ARBA" id="ARBA00046322"/>
    </source>
</evidence>
<keyword evidence="4" id="KW-0694">RNA-binding</keyword>
<feature type="signal peptide" evidence="7">
    <location>
        <begin position="1"/>
        <end position="32"/>
    </location>
</feature>
<dbReference type="Bgee" id="ENSMODG00000024702">
    <property type="expression patterns" value="Expressed in cerebellum and 19 other cell types or tissues"/>
</dbReference>
<keyword evidence="3 7" id="KW-0732">Signal</keyword>
<dbReference type="HOGENOM" id="CLU_153985_0_0_1"/>
<evidence type="ECO:0000313" key="8">
    <source>
        <dbReference type="Ensembl" id="ENSMODP00000035236.2"/>
    </source>
</evidence>
<dbReference type="GO" id="GO:0003723">
    <property type="term" value="F:RNA binding"/>
    <property type="evidence" value="ECO:0007669"/>
    <property type="project" value="UniProtKB-KW"/>
</dbReference>
<sequence>MAARPAAGAPVPMLFPLLLLLLLVAAPGLLTAEPASGSVIPAESRCSPVPSLPWPVGSSLPSVPFTSPVRPAWRFHPRSSGPISAPLKLPFPCAPCSAPASRGRWIHLCPSLLCAQPGRPCVDCHAFEFMQRALQDLKKTAYSLDTRTETLLLQAERRARCE</sequence>
<dbReference type="Ensembl" id="ENSMODT00000036824.2">
    <property type="protein sequence ID" value="ENSMODP00000035236.2"/>
    <property type="gene ID" value="ENSMODG00000024702.2"/>
</dbReference>
<keyword evidence="2" id="KW-0964">Secreted</keyword>
<dbReference type="eggNOG" id="ENOG502S5WR">
    <property type="taxonomic scope" value="Eukaryota"/>
</dbReference>
<dbReference type="InterPro" id="IPR028147">
    <property type="entry name" value="NICOL"/>
</dbReference>
<dbReference type="AlphaFoldDB" id="F7AFF2"/>
<feature type="chain" id="PRO_5023852242" description="NELL2-interacting cell ontogeny regulator 1" evidence="7">
    <location>
        <begin position="33"/>
        <end position="162"/>
    </location>
</feature>
<reference evidence="8" key="2">
    <citation type="submission" date="2025-08" db="UniProtKB">
        <authorList>
            <consortium name="Ensembl"/>
        </authorList>
    </citation>
    <scope>IDENTIFICATION</scope>
</reference>
<evidence type="ECO:0000256" key="5">
    <source>
        <dbReference type="ARBA" id="ARBA00040520"/>
    </source>
</evidence>
<dbReference type="PANTHER" id="PTHR35451">
    <property type="entry name" value="NEUROPEPTIDE-LIKE PROTEIN C4ORF48"/>
    <property type="match status" value="1"/>
</dbReference>
<dbReference type="GO" id="GO:0007283">
    <property type="term" value="P:spermatogenesis"/>
    <property type="evidence" value="ECO:0000318"/>
    <property type="project" value="GO_Central"/>
</dbReference>
<dbReference type="GO" id="GO:0005615">
    <property type="term" value="C:extracellular space"/>
    <property type="evidence" value="ECO:0000318"/>
    <property type="project" value="GO_Central"/>
</dbReference>
<comment type="subcellular location">
    <subcellularLocation>
        <location evidence="1">Secreted</location>
    </subcellularLocation>
</comment>
<proteinExistence type="inferred from homology"/>
<comment type="similarity">
    <text evidence="6">Belongs to the NICOL family.</text>
</comment>
<evidence type="ECO:0000256" key="7">
    <source>
        <dbReference type="SAM" id="SignalP"/>
    </source>
</evidence>
<reference evidence="8" key="3">
    <citation type="submission" date="2025-09" db="UniProtKB">
        <authorList>
            <consortium name="Ensembl"/>
        </authorList>
    </citation>
    <scope>IDENTIFICATION</scope>
</reference>